<name>A0A8T0JUK5_PHAAN</name>
<dbReference type="InterPro" id="IPR016039">
    <property type="entry name" value="Thiolase-like"/>
</dbReference>
<comment type="pathway">
    <text evidence="1">Lipid metabolism; fatty acid biosynthesis.</text>
</comment>
<feature type="domain" description="FAE" evidence="8">
    <location>
        <begin position="42"/>
        <end position="330"/>
    </location>
</feature>
<evidence type="ECO:0000259" key="9">
    <source>
        <dbReference type="Pfam" id="PF08541"/>
    </source>
</evidence>
<reference evidence="10 11" key="1">
    <citation type="submission" date="2020-05" db="EMBL/GenBank/DDBJ databases">
        <title>Vigna angularis (adzuki bean) Var. LongXiaoDou No. 4 denovo assembly.</title>
        <authorList>
            <person name="Xiang H."/>
        </authorList>
    </citation>
    <scope>NUCLEOTIDE SEQUENCE [LARGE SCALE GENOMIC DNA]</scope>
    <source>
        <tissue evidence="10">Leaf</tissue>
    </source>
</reference>
<evidence type="ECO:0000256" key="7">
    <source>
        <dbReference type="SAM" id="SignalP"/>
    </source>
</evidence>
<keyword evidence="7" id="KW-0732">Signal</keyword>
<accession>A0A8T0JUK5</accession>
<dbReference type="PANTHER" id="PTHR31561">
    <property type="entry name" value="3-KETOACYL-COA SYNTHASE"/>
    <property type="match status" value="1"/>
</dbReference>
<sequence length="579" mass="64814">MNILFTFLLAVATACFYVPELKQRGSIIIASCMAMAMLYHFLMKRPCKVYLVDFACFKPSVACLCSKETLLDRAKRVGFLSDENYKLVTKILDRSGLGPWTYVPEGLLAIPPKLTLDEARKETDTVLFGAVDELLEKTGIEAKDIGILVVNCCLFNPTPSLSDSIINRYKLRGNILAYNLSGMGCSAGVLAVDFAKQLLQAHPNSYALVLSTENEISSMYWGNNPSMLLVNCLFRMGGSAALLSSHPSDRRRAKYQLLHTLRTHVGADDNSYSCVFQEEDEENKVGVSLSKELMNVARDALKVHITSLGPLVLPLSEKIKFLSNLIERKVLKTKIESYMPNFKLAFEHFCIHTGGRAVLDRMQKSLELEDWHMEPSRMTLYRFGNTSSSSVWYELAYCEGKGRVKKGDRVWQMAFGSGFKCNTAVWLALNTIDVGSCRSAWRDEIAQVSPSQTSTRVDRHNLHYGSTHLNRKSDLDCLDLRPGERHLDLWPNSDLKLCSSLVPLYICPKPAHLNLWDELACLDLHLGSACLDPSFGLTSLDFGLDRPIWTFGLSMPISIFTMGQFALTFAFGWPAPTFS</sequence>
<dbReference type="EMBL" id="JABFOF010000008">
    <property type="protein sequence ID" value="KAG2384362.1"/>
    <property type="molecule type" value="Genomic_DNA"/>
</dbReference>
<dbReference type="SUPFAM" id="SSF53901">
    <property type="entry name" value="Thiolase-like"/>
    <property type="match status" value="2"/>
</dbReference>
<dbReference type="AlphaFoldDB" id="A0A8T0JUK5"/>
<keyword evidence="5" id="KW-0012">Acyltransferase</keyword>
<evidence type="ECO:0000256" key="4">
    <source>
        <dbReference type="ARBA" id="ARBA00022679"/>
    </source>
</evidence>
<dbReference type="Proteomes" id="UP000743370">
    <property type="component" value="Unassembled WGS sequence"/>
</dbReference>
<dbReference type="InterPro" id="IPR013747">
    <property type="entry name" value="ACP_syn_III_C"/>
</dbReference>
<evidence type="ECO:0000259" key="8">
    <source>
        <dbReference type="Pfam" id="PF08392"/>
    </source>
</evidence>
<dbReference type="GO" id="GO:0006633">
    <property type="term" value="P:fatty acid biosynthetic process"/>
    <property type="evidence" value="ECO:0007669"/>
    <property type="project" value="InterPro"/>
</dbReference>
<evidence type="ECO:0000256" key="6">
    <source>
        <dbReference type="ARBA" id="ARBA00047375"/>
    </source>
</evidence>
<dbReference type="CDD" id="cd00831">
    <property type="entry name" value="CHS_like"/>
    <property type="match status" value="1"/>
</dbReference>
<dbReference type="EC" id="2.3.1.199" evidence="3"/>
<feature type="chain" id="PRO_5035878621" description="very-long-chain 3-oxoacyl-CoA synthase" evidence="7">
    <location>
        <begin position="16"/>
        <end position="579"/>
    </location>
</feature>
<protein>
    <recommendedName>
        <fullName evidence="3">very-long-chain 3-oxoacyl-CoA synthase</fullName>
        <ecNumber evidence="3">2.3.1.199</ecNumber>
    </recommendedName>
</protein>
<dbReference type="InterPro" id="IPR013601">
    <property type="entry name" value="FAE1_typ3_polyketide_synth"/>
</dbReference>
<keyword evidence="4" id="KW-0808">Transferase</keyword>
<comment type="similarity">
    <text evidence="2">Belongs to the thiolase-like superfamily. Chalcone/stilbene synthases family.</text>
</comment>
<dbReference type="Pfam" id="PF08541">
    <property type="entry name" value="ACP_syn_III_C"/>
    <property type="match status" value="1"/>
</dbReference>
<evidence type="ECO:0000256" key="2">
    <source>
        <dbReference type="ARBA" id="ARBA00005531"/>
    </source>
</evidence>
<dbReference type="InterPro" id="IPR012392">
    <property type="entry name" value="3-ktacl-CoA_syn"/>
</dbReference>
<evidence type="ECO:0000313" key="11">
    <source>
        <dbReference type="Proteomes" id="UP000743370"/>
    </source>
</evidence>
<evidence type="ECO:0000313" key="10">
    <source>
        <dbReference type="EMBL" id="KAG2384362.1"/>
    </source>
</evidence>
<evidence type="ECO:0000256" key="3">
    <source>
        <dbReference type="ARBA" id="ARBA00012307"/>
    </source>
</evidence>
<dbReference type="Gene3D" id="3.40.47.10">
    <property type="match status" value="1"/>
</dbReference>
<feature type="domain" description="Beta-ketoacyl-[acyl-carrier-protein] synthase III C-terminal" evidence="9">
    <location>
        <begin position="347"/>
        <end position="426"/>
    </location>
</feature>
<evidence type="ECO:0000256" key="5">
    <source>
        <dbReference type="ARBA" id="ARBA00023315"/>
    </source>
</evidence>
<dbReference type="Pfam" id="PF08392">
    <property type="entry name" value="FAE1_CUT1_RppA"/>
    <property type="match status" value="1"/>
</dbReference>
<comment type="catalytic activity">
    <reaction evidence="6">
        <text>a very-long-chain acyl-CoA + malonyl-CoA + H(+) = a very-long-chain 3-oxoacyl-CoA + CO2 + CoA</text>
        <dbReference type="Rhea" id="RHEA:32727"/>
        <dbReference type="ChEBI" id="CHEBI:15378"/>
        <dbReference type="ChEBI" id="CHEBI:16526"/>
        <dbReference type="ChEBI" id="CHEBI:57287"/>
        <dbReference type="ChEBI" id="CHEBI:57384"/>
        <dbReference type="ChEBI" id="CHEBI:90725"/>
        <dbReference type="ChEBI" id="CHEBI:90736"/>
        <dbReference type="EC" id="2.3.1.199"/>
    </reaction>
</comment>
<evidence type="ECO:0000256" key="1">
    <source>
        <dbReference type="ARBA" id="ARBA00005194"/>
    </source>
</evidence>
<feature type="signal peptide" evidence="7">
    <location>
        <begin position="1"/>
        <end position="15"/>
    </location>
</feature>
<organism evidence="10 11">
    <name type="scientific">Phaseolus angularis</name>
    <name type="common">Azuki bean</name>
    <name type="synonym">Vigna angularis</name>
    <dbReference type="NCBI Taxonomy" id="3914"/>
    <lineage>
        <taxon>Eukaryota</taxon>
        <taxon>Viridiplantae</taxon>
        <taxon>Streptophyta</taxon>
        <taxon>Embryophyta</taxon>
        <taxon>Tracheophyta</taxon>
        <taxon>Spermatophyta</taxon>
        <taxon>Magnoliopsida</taxon>
        <taxon>eudicotyledons</taxon>
        <taxon>Gunneridae</taxon>
        <taxon>Pentapetalae</taxon>
        <taxon>rosids</taxon>
        <taxon>fabids</taxon>
        <taxon>Fabales</taxon>
        <taxon>Fabaceae</taxon>
        <taxon>Papilionoideae</taxon>
        <taxon>50 kb inversion clade</taxon>
        <taxon>NPAAA clade</taxon>
        <taxon>indigoferoid/millettioid clade</taxon>
        <taxon>Phaseoleae</taxon>
        <taxon>Vigna</taxon>
    </lineage>
</organism>
<dbReference type="GO" id="GO:0016020">
    <property type="term" value="C:membrane"/>
    <property type="evidence" value="ECO:0007669"/>
    <property type="project" value="InterPro"/>
</dbReference>
<proteinExistence type="inferred from homology"/>
<gene>
    <name evidence="10" type="ORF">HKW66_Vig0148740</name>
</gene>
<dbReference type="GO" id="GO:0009922">
    <property type="term" value="F:fatty acid elongase activity"/>
    <property type="evidence" value="ECO:0007669"/>
    <property type="project" value="UniProtKB-EC"/>
</dbReference>
<comment type="caution">
    <text evidence="10">The sequence shown here is derived from an EMBL/GenBank/DDBJ whole genome shotgun (WGS) entry which is preliminary data.</text>
</comment>